<proteinExistence type="inferred from homology"/>
<keyword evidence="4" id="KW-0028">Amino-acid biosynthesis</keyword>
<dbReference type="GO" id="GO:0009423">
    <property type="term" value="P:chorismate biosynthetic process"/>
    <property type="evidence" value="ECO:0007669"/>
    <property type="project" value="UniProtKB-UniRule"/>
</dbReference>
<protein>
    <recommendedName>
        <fullName evidence="4">3-dehydroquinate dehydratase</fullName>
        <shortName evidence="4">3-dehydroquinase</shortName>
        <ecNumber evidence="4">4.2.1.10</ecNumber>
    </recommendedName>
    <alternativeName>
        <fullName evidence="4">Type I DHQase</fullName>
    </alternativeName>
    <alternativeName>
        <fullName evidence="4">Type I dehydroquinase</fullName>
        <shortName evidence="4">DHQ1</shortName>
    </alternativeName>
</protein>
<dbReference type="Pfam" id="PF01487">
    <property type="entry name" value="DHquinase_I"/>
    <property type="match status" value="1"/>
</dbReference>
<evidence type="ECO:0000256" key="4">
    <source>
        <dbReference type="HAMAP-Rule" id="MF_00214"/>
    </source>
</evidence>
<dbReference type="InterPro" id="IPR001381">
    <property type="entry name" value="DHquinase_I"/>
</dbReference>
<accession>A0A832ZZQ3</accession>
<dbReference type="NCBIfam" id="TIGR01093">
    <property type="entry name" value="aroD"/>
    <property type="match status" value="1"/>
</dbReference>
<dbReference type="EC" id="4.2.1.10" evidence="4"/>
<dbReference type="UniPathway" id="UPA00053">
    <property type="reaction ID" value="UER00086"/>
</dbReference>
<feature type="active site" description="Schiff-base intermediate with substrate" evidence="4">
    <location>
        <position position="142"/>
    </location>
</feature>
<feature type="binding site" evidence="4">
    <location>
        <position position="180"/>
    </location>
    <ligand>
        <name>3-dehydroquinate</name>
        <dbReference type="ChEBI" id="CHEBI:32364"/>
    </ligand>
</feature>
<evidence type="ECO:0000256" key="3">
    <source>
        <dbReference type="ARBA" id="ARBA00023270"/>
    </source>
</evidence>
<feature type="active site" description="Proton donor/acceptor" evidence="4">
    <location>
        <position position="116"/>
    </location>
</feature>
<comment type="catalytic activity">
    <reaction evidence="1 4">
        <text>3-dehydroquinate = 3-dehydroshikimate + H2O</text>
        <dbReference type="Rhea" id="RHEA:21096"/>
        <dbReference type="ChEBI" id="CHEBI:15377"/>
        <dbReference type="ChEBI" id="CHEBI:16630"/>
        <dbReference type="ChEBI" id="CHEBI:32364"/>
        <dbReference type="EC" id="4.2.1.10"/>
    </reaction>
</comment>
<feature type="binding site" evidence="4">
    <location>
        <position position="200"/>
    </location>
    <ligand>
        <name>3-dehydroquinate</name>
        <dbReference type="ChEBI" id="CHEBI:32364"/>
    </ligand>
</feature>
<comment type="caution">
    <text evidence="4">Lacks conserved residue(s) required for the propagation of feature annotation.</text>
</comment>
<dbReference type="PANTHER" id="PTHR43699:SF1">
    <property type="entry name" value="3-DEHYDROQUINATE DEHYDRATASE"/>
    <property type="match status" value="1"/>
</dbReference>
<evidence type="ECO:0000313" key="6">
    <source>
        <dbReference type="Proteomes" id="UP000623215"/>
    </source>
</evidence>
<dbReference type="PANTHER" id="PTHR43699">
    <property type="entry name" value="3-DEHYDROQUINATE DEHYDRATASE"/>
    <property type="match status" value="1"/>
</dbReference>
<organism evidence="5 6">
    <name type="scientific">Methanothermococcus okinawensis</name>
    <dbReference type="NCBI Taxonomy" id="155863"/>
    <lineage>
        <taxon>Archaea</taxon>
        <taxon>Methanobacteriati</taxon>
        <taxon>Methanobacteriota</taxon>
        <taxon>Methanomada group</taxon>
        <taxon>Methanococci</taxon>
        <taxon>Methanococcales</taxon>
        <taxon>Methanococcaceae</taxon>
        <taxon>Methanothermococcus</taxon>
    </lineage>
</organism>
<dbReference type="EMBL" id="DQVW01000105">
    <property type="protein sequence ID" value="HIQ32889.1"/>
    <property type="molecule type" value="Genomic_DNA"/>
</dbReference>
<dbReference type="GO" id="GO:0003855">
    <property type="term" value="F:3-dehydroquinate dehydratase activity"/>
    <property type="evidence" value="ECO:0007669"/>
    <property type="project" value="UniProtKB-UniRule"/>
</dbReference>
<dbReference type="PROSITE" id="PS01028">
    <property type="entry name" value="DEHYDROQUINASE_I"/>
    <property type="match status" value="1"/>
</dbReference>
<dbReference type="InterPro" id="IPR013785">
    <property type="entry name" value="Aldolase_TIM"/>
</dbReference>
<comment type="subunit">
    <text evidence="4">Homodimer.</text>
</comment>
<dbReference type="Gene3D" id="3.20.20.70">
    <property type="entry name" value="Aldolase class I"/>
    <property type="match status" value="1"/>
</dbReference>
<dbReference type="Proteomes" id="UP000623215">
    <property type="component" value="Unassembled WGS sequence"/>
</dbReference>
<name>A0A832ZZQ3_9EURY</name>
<feature type="binding site" evidence="4">
    <location>
        <position position="56"/>
    </location>
    <ligand>
        <name>3-dehydroquinate</name>
        <dbReference type="ChEBI" id="CHEBI:32364"/>
    </ligand>
</feature>
<dbReference type="FunFam" id="3.20.20.70:FF:000047">
    <property type="entry name" value="3-dehydroquinate dehydratase"/>
    <property type="match status" value="1"/>
</dbReference>
<dbReference type="SUPFAM" id="SSF51569">
    <property type="entry name" value="Aldolase"/>
    <property type="match status" value="1"/>
</dbReference>
<dbReference type="GO" id="GO:0009073">
    <property type="term" value="P:aromatic amino acid family biosynthetic process"/>
    <property type="evidence" value="ECO:0007669"/>
    <property type="project" value="UniProtKB-KW"/>
</dbReference>
<comment type="caution">
    <text evidence="5">The sequence shown here is derived from an EMBL/GenBank/DDBJ whole genome shotgun (WGS) entry which is preliminary data.</text>
</comment>
<reference evidence="5" key="1">
    <citation type="journal article" date="2020" name="ISME J.">
        <title>Gammaproteobacteria mediating utilization of methyl-, sulfur- and petroleum organic compounds in deep ocean hydrothermal plumes.</title>
        <authorList>
            <person name="Zhou Z."/>
            <person name="Liu Y."/>
            <person name="Pan J."/>
            <person name="Cron B.R."/>
            <person name="Toner B.M."/>
            <person name="Anantharaman K."/>
            <person name="Breier J.A."/>
            <person name="Dick G.J."/>
            <person name="Li M."/>
        </authorList>
    </citation>
    <scope>NUCLEOTIDE SEQUENCE</scope>
    <source>
        <strain evidence="5">SZUA-1534</strain>
    </source>
</reference>
<evidence type="ECO:0000256" key="1">
    <source>
        <dbReference type="ARBA" id="ARBA00001864"/>
    </source>
</evidence>
<evidence type="ECO:0000256" key="2">
    <source>
        <dbReference type="ARBA" id="ARBA00023239"/>
    </source>
</evidence>
<dbReference type="AlphaFoldDB" id="A0A832ZZQ3"/>
<keyword evidence="3 4" id="KW-0704">Schiff base</keyword>
<comment type="pathway">
    <text evidence="4">Metabolic intermediate biosynthesis; chorismate biosynthesis; chorismate from D-erythrose 4-phosphate and phosphoenolpyruvate: step 3/7.</text>
</comment>
<gene>
    <name evidence="4 5" type="primary">aroD</name>
    <name evidence="5" type="ORF">EYH55_05375</name>
</gene>
<sequence>MICVPIVEDNIKDALRSAERALEVADIVEFLVDHFKEIREEDIVEMANYPSIITIRAHWEGGKYRGSYDRRIELYKVAIENNVKYIDVELKEKRNKELVDFREDTGSKTRIIISYHDFEKTPPYNTLVNIVNRELGIGDIGKFATMANSKEDVLNILRVTKQFEGKVIGIGMGEKGKLTRILGTYFGSILTFASMDGKSSAPGQIDVRRLKEIYKVLGLTPTSRNKQIEMVGEETTHILKS</sequence>
<evidence type="ECO:0000313" key="5">
    <source>
        <dbReference type="EMBL" id="HIQ32889.1"/>
    </source>
</evidence>
<dbReference type="InterPro" id="IPR050146">
    <property type="entry name" value="Type-I_3-dehydroquinase"/>
</dbReference>
<dbReference type="InterPro" id="IPR018508">
    <property type="entry name" value="3-dehydroquinate_DH_AS"/>
</dbReference>
<comment type="function">
    <text evidence="4">Involved in the third step of the chorismate pathway, which leads to the biosynthesis of aromatic amino acids. Catalyzes the cis-dehydration of 3-dehydroquinate (DHQ) and introduces the first double bond of the aromatic ring to yield 3-dehydroshikimate.</text>
</comment>
<dbReference type="GO" id="GO:0008652">
    <property type="term" value="P:amino acid biosynthetic process"/>
    <property type="evidence" value="ECO:0007669"/>
    <property type="project" value="UniProtKB-KW"/>
</dbReference>
<dbReference type="GO" id="GO:0046279">
    <property type="term" value="P:3,4-dihydroxybenzoate biosynthetic process"/>
    <property type="evidence" value="ECO:0007669"/>
    <property type="project" value="UniProtKB-ARBA"/>
</dbReference>
<keyword evidence="2 4" id="KW-0456">Lyase</keyword>
<keyword evidence="4" id="KW-0057">Aromatic amino acid biosynthesis</keyword>
<feature type="binding site" evidence="4">
    <location>
        <position position="204"/>
    </location>
    <ligand>
        <name>3-dehydroquinate</name>
        <dbReference type="ChEBI" id="CHEBI:32364"/>
    </ligand>
</feature>
<dbReference type="HAMAP" id="MF_00214">
    <property type="entry name" value="AroD"/>
    <property type="match status" value="1"/>
</dbReference>
<comment type="similarity">
    <text evidence="4">Belongs to the type-I 3-dehydroquinase family.</text>
</comment>
<dbReference type="CDD" id="cd00502">
    <property type="entry name" value="DHQase_I"/>
    <property type="match status" value="1"/>
</dbReference>